<name>A0A0A9GW58_ARUDO</name>
<organism evidence="2">
    <name type="scientific">Arundo donax</name>
    <name type="common">Giant reed</name>
    <name type="synonym">Donax arundinaceus</name>
    <dbReference type="NCBI Taxonomy" id="35708"/>
    <lineage>
        <taxon>Eukaryota</taxon>
        <taxon>Viridiplantae</taxon>
        <taxon>Streptophyta</taxon>
        <taxon>Embryophyta</taxon>
        <taxon>Tracheophyta</taxon>
        <taxon>Spermatophyta</taxon>
        <taxon>Magnoliopsida</taxon>
        <taxon>Liliopsida</taxon>
        <taxon>Poales</taxon>
        <taxon>Poaceae</taxon>
        <taxon>PACMAD clade</taxon>
        <taxon>Arundinoideae</taxon>
        <taxon>Arundineae</taxon>
        <taxon>Arundo</taxon>
    </lineage>
</organism>
<dbReference type="AlphaFoldDB" id="A0A0A9GW58"/>
<reference evidence="2" key="2">
    <citation type="journal article" date="2015" name="Data Brief">
        <title>Shoot transcriptome of the giant reed, Arundo donax.</title>
        <authorList>
            <person name="Barrero R.A."/>
            <person name="Guerrero F.D."/>
            <person name="Moolhuijzen P."/>
            <person name="Goolsby J.A."/>
            <person name="Tidwell J."/>
            <person name="Bellgard S.E."/>
            <person name="Bellgard M.I."/>
        </authorList>
    </citation>
    <scope>NUCLEOTIDE SEQUENCE</scope>
    <source>
        <tissue evidence="2">Shoot tissue taken approximately 20 cm above the soil surface</tissue>
    </source>
</reference>
<evidence type="ECO:0000313" key="2">
    <source>
        <dbReference type="EMBL" id="JAE28762.1"/>
    </source>
</evidence>
<sequence>MRRCPDREKRKAKQITPYIST</sequence>
<feature type="region of interest" description="Disordered" evidence="1">
    <location>
        <begin position="1"/>
        <end position="21"/>
    </location>
</feature>
<accession>A0A0A9GW58</accession>
<reference evidence="2" key="1">
    <citation type="submission" date="2014-09" db="EMBL/GenBank/DDBJ databases">
        <authorList>
            <person name="Magalhaes I.L.F."/>
            <person name="Oliveira U."/>
            <person name="Santos F.R."/>
            <person name="Vidigal T.H.D.A."/>
            <person name="Brescovit A.D."/>
            <person name="Santos A.J."/>
        </authorList>
    </citation>
    <scope>NUCLEOTIDE SEQUENCE</scope>
    <source>
        <tissue evidence="2">Shoot tissue taken approximately 20 cm above the soil surface</tissue>
    </source>
</reference>
<dbReference type="EMBL" id="GBRH01169134">
    <property type="protein sequence ID" value="JAE28762.1"/>
    <property type="molecule type" value="Transcribed_RNA"/>
</dbReference>
<evidence type="ECO:0000256" key="1">
    <source>
        <dbReference type="SAM" id="MobiDB-lite"/>
    </source>
</evidence>
<protein>
    <submittedName>
        <fullName evidence="2">Uncharacterized protein</fullName>
    </submittedName>
</protein>
<proteinExistence type="predicted"/>